<reference evidence="2" key="1">
    <citation type="submission" date="2018-05" db="EMBL/GenBank/DDBJ databases">
        <authorList>
            <person name="Li X."/>
        </authorList>
    </citation>
    <scope>NUCLEOTIDE SEQUENCE [LARGE SCALE GENOMIC DNA]</scope>
    <source>
        <strain evidence="2">YIM 73061</strain>
    </source>
</reference>
<dbReference type="AlphaFoldDB" id="A0A328A8T9"/>
<protein>
    <submittedName>
        <fullName evidence="1">Uncharacterized protein</fullName>
    </submittedName>
</protein>
<sequence>MSFVQMRTVPGLFVGRRTLILANVSEEKPGSTAFHCGACDSPIHNAMDKSELRDVVVKCGCGEINQL</sequence>
<proteinExistence type="predicted"/>
<dbReference type="OrthoDB" id="7211019at2"/>
<comment type="caution">
    <text evidence="1">The sequence shown here is derived from an EMBL/GenBank/DDBJ whole genome shotgun (WGS) entry which is preliminary data.</text>
</comment>
<keyword evidence="2" id="KW-1185">Reference proteome</keyword>
<name>A0A328A8T9_9CAUL</name>
<dbReference type="RefSeq" id="WP_111516215.1">
    <property type="nucleotide sequence ID" value="NZ_QFYR01000005.1"/>
</dbReference>
<dbReference type="Proteomes" id="UP000249725">
    <property type="component" value="Unassembled WGS sequence"/>
</dbReference>
<evidence type="ECO:0000313" key="1">
    <source>
        <dbReference type="EMBL" id="RAK50905.1"/>
    </source>
</evidence>
<evidence type="ECO:0000313" key="2">
    <source>
        <dbReference type="Proteomes" id="UP000249725"/>
    </source>
</evidence>
<accession>A0A328A8T9</accession>
<gene>
    <name evidence="1" type="ORF">DJ018_17200</name>
</gene>
<dbReference type="EMBL" id="QFYR01000005">
    <property type="protein sequence ID" value="RAK50905.1"/>
    <property type="molecule type" value="Genomic_DNA"/>
</dbReference>
<organism evidence="1 2">
    <name type="scientific">Phenylobacterium deserti</name>
    <dbReference type="NCBI Taxonomy" id="1914756"/>
    <lineage>
        <taxon>Bacteria</taxon>
        <taxon>Pseudomonadati</taxon>
        <taxon>Pseudomonadota</taxon>
        <taxon>Alphaproteobacteria</taxon>
        <taxon>Caulobacterales</taxon>
        <taxon>Caulobacteraceae</taxon>
        <taxon>Phenylobacterium</taxon>
    </lineage>
</organism>